<keyword evidence="4" id="KW-1185">Reference proteome</keyword>
<feature type="region of interest" description="Disordered" evidence="1">
    <location>
        <begin position="436"/>
        <end position="499"/>
    </location>
</feature>
<sequence length="499" mass="49325">MRVLAAFAAITLVANAAPQPAGTCPAGATSFSSDQIAKINSMLTARGLTGGAQSSPARGSNRPGAASPQQGAAGGPQGPAGGRPGQLPGSPSQSSGSSGQLSGSSGQLSGGSGQSSGGQGLPSSSSGRASSASPQQLPPQQASGGGRTPPGLASSKSQSQSSSTALAPVSQGLRRRDPAGYTGREMANMAGAVAATAGGVAWGGVKKGCTLAWWCVKNTPTLVAPTVLLASLGKLRSEPEYFPFVAEYVNGGVETVLTGLAHFTGLSNAGITASTGREMLFAYTCSTFNAQQTRTCQALYQKLMPMMEDSIPQEFFDKVDAAAGGGGSGTAPQGQSQGQSQSQSPPQPRAEDGIPYPPVTQQDKMAEFVAVVLANANLDNAVITVMPPPEDGQVPVLKIASQKVTAEQAMQVFGDEWDRAMDSFVQQASAQGFSFTPPQRPGSTGAAATAGAGNGGGAGGQGGRVTAGGQSSGTGGPSGSAATGGYTVRGQGSPGGRGA</sequence>
<proteinExistence type="predicted"/>
<feature type="signal peptide" evidence="2">
    <location>
        <begin position="1"/>
        <end position="16"/>
    </location>
</feature>
<feature type="compositionally biased region" description="Gly residues" evidence="1">
    <location>
        <begin position="108"/>
        <end position="120"/>
    </location>
</feature>
<dbReference type="EMBL" id="NHZQ01000003">
    <property type="protein sequence ID" value="PSK60508.1"/>
    <property type="molecule type" value="Genomic_DNA"/>
</dbReference>
<feature type="compositionally biased region" description="Low complexity" evidence="1">
    <location>
        <begin position="154"/>
        <end position="163"/>
    </location>
</feature>
<feature type="region of interest" description="Disordered" evidence="1">
    <location>
        <begin position="319"/>
        <end position="359"/>
    </location>
</feature>
<feature type="compositionally biased region" description="Low complexity" evidence="1">
    <location>
        <begin position="442"/>
        <end position="451"/>
    </location>
</feature>
<keyword evidence="2" id="KW-0732">Signal</keyword>
<feature type="compositionally biased region" description="Low complexity" evidence="1">
    <location>
        <begin position="85"/>
        <end position="107"/>
    </location>
</feature>
<feature type="compositionally biased region" description="Low complexity" evidence="1">
    <location>
        <begin position="121"/>
        <end position="142"/>
    </location>
</feature>
<comment type="caution">
    <text evidence="3">The sequence shown here is derived from an EMBL/GenBank/DDBJ whole genome shotgun (WGS) entry which is preliminary data.</text>
</comment>
<feature type="chain" id="PRO_5015145285" evidence="2">
    <location>
        <begin position="17"/>
        <end position="499"/>
    </location>
</feature>
<evidence type="ECO:0000256" key="2">
    <source>
        <dbReference type="SAM" id="SignalP"/>
    </source>
</evidence>
<feature type="compositionally biased region" description="Gly residues" evidence="1">
    <location>
        <begin position="72"/>
        <end position="84"/>
    </location>
</feature>
<dbReference type="Proteomes" id="UP000243723">
    <property type="component" value="Unassembled WGS sequence"/>
</dbReference>
<accession>A0A2P8AJ55</accession>
<protein>
    <submittedName>
        <fullName evidence="3">Uncharacterized protein</fullName>
    </submittedName>
</protein>
<evidence type="ECO:0000256" key="1">
    <source>
        <dbReference type="SAM" id="MobiDB-lite"/>
    </source>
</evidence>
<organism evidence="3 4">
    <name type="scientific">Elsinoe australis</name>
    <dbReference type="NCBI Taxonomy" id="40998"/>
    <lineage>
        <taxon>Eukaryota</taxon>
        <taxon>Fungi</taxon>
        <taxon>Dikarya</taxon>
        <taxon>Ascomycota</taxon>
        <taxon>Pezizomycotina</taxon>
        <taxon>Dothideomycetes</taxon>
        <taxon>Dothideomycetidae</taxon>
        <taxon>Myriangiales</taxon>
        <taxon>Elsinoaceae</taxon>
        <taxon>Elsinoe</taxon>
    </lineage>
</organism>
<feature type="compositionally biased region" description="Gly residues" evidence="1">
    <location>
        <begin position="452"/>
        <end position="478"/>
    </location>
</feature>
<evidence type="ECO:0000313" key="4">
    <source>
        <dbReference type="Proteomes" id="UP000243723"/>
    </source>
</evidence>
<evidence type="ECO:0000313" key="3">
    <source>
        <dbReference type="EMBL" id="PSK60508.1"/>
    </source>
</evidence>
<dbReference type="AlphaFoldDB" id="A0A2P8AJ55"/>
<name>A0A2P8AJ55_9PEZI</name>
<feature type="region of interest" description="Disordered" evidence="1">
    <location>
        <begin position="47"/>
        <end position="181"/>
    </location>
</feature>
<reference evidence="3 4" key="1">
    <citation type="submission" date="2017-05" db="EMBL/GenBank/DDBJ databases">
        <title>Draft genome sequence of Elsinoe australis.</title>
        <authorList>
            <person name="Cheng Q."/>
        </authorList>
    </citation>
    <scope>NUCLEOTIDE SEQUENCE [LARGE SCALE GENOMIC DNA]</scope>
    <source>
        <strain evidence="3 4">NL1</strain>
    </source>
</reference>
<feature type="compositionally biased region" description="Low complexity" evidence="1">
    <location>
        <begin position="330"/>
        <end position="344"/>
    </location>
</feature>
<gene>
    <name evidence="3" type="ORF">B9Z65_658</name>
</gene>